<protein>
    <recommendedName>
        <fullName evidence="1">Lipocalin/cytosolic fatty-acid binding domain-containing protein</fullName>
    </recommendedName>
</protein>
<dbReference type="Gene3D" id="2.40.128.20">
    <property type="match status" value="1"/>
</dbReference>
<organism evidence="2 3">
    <name type="scientific">Plutella xylostella</name>
    <name type="common">Diamondback moth</name>
    <name type="synonym">Plutella maculipennis</name>
    <dbReference type="NCBI Taxonomy" id="51655"/>
    <lineage>
        <taxon>Eukaryota</taxon>
        <taxon>Metazoa</taxon>
        <taxon>Ecdysozoa</taxon>
        <taxon>Arthropoda</taxon>
        <taxon>Hexapoda</taxon>
        <taxon>Insecta</taxon>
        <taxon>Pterygota</taxon>
        <taxon>Neoptera</taxon>
        <taxon>Endopterygota</taxon>
        <taxon>Lepidoptera</taxon>
        <taxon>Glossata</taxon>
        <taxon>Ditrysia</taxon>
        <taxon>Yponomeutoidea</taxon>
        <taxon>Plutellidae</taxon>
        <taxon>Plutella</taxon>
    </lineage>
</organism>
<proteinExistence type="predicted"/>
<dbReference type="PANTHER" id="PTHR10612">
    <property type="entry name" value="APOLIPOPROTEIN D"/>
    <property type="match status" value="1"/>
</dbReference>
<comment type="caution">
    <text evidence="2">The sequence shown here is derived from an EMBL/GenBank/DDBJ whole genome shotgun (WGS) entry which is preliminary data.</text>
</comment>
<accession>A0ABQ7R0H2</accession>
<dbReference type="InterPro" id="IPR012674">
    <property type="entry name" value="Calycin"/>
</dbReference>
<keyword evidence="3" id="KW-1185">Reference proteome</keyword>
<dbReference type="Proteomes" id="UP000823941">
    <property type="component" value="Chromosome 5"/>
</dbReference>
<dbReference type="SUPFAM" id="SSF50814">
    <property type="entry name" value="Lipocalins"/>
    <property type="match status" value="1"/>
</dbReference>
<feature type="domain" description="Lipocalin/cytosolic fatty-acid binding" evidence="1">
    <location>
        <begin position="137"/>
        <end position="203"/>
    </location>
</feature>
<name>A0ABQ7R0H2_PLUXY</name>
<dbReference type="Gene3D" id="3.40.190.10">
    <property type="entry name" value="Periplasmic binding protein-like II"/>
    <property type="match status" value="1"/>
</dbReference>
<evidence type="ECO:0000313" key="3">
    <source>
        <dbReference type="Proteomes" id="UP000823941"/>
    </source>
</evidence>
<dbReference type="EMBL" id="JAHIBW010000005">
    <property type="protein sequence ID" value="KAG7310787.1"/>
    <property type="molecule type" value="Genomic_DNA"/>
</dbReference>
<sequence>MLDILADIEDFHMNYTLLEDIESFSTVNEDNQATGLLSSLQDNTYDIVLNGMVLIDSRARAFNYLYGHTAFYDDVRVFVPVAPFIQKWKKVVLEFESTVWLMTGMRIVVRGEALQQSRSQPARMLVRVMPVPLDLATPYWVVHTDYDSYSVVWSCNDYDYFHTENAWILTRQREPSLDTLQKAYTIVDENNMSRAYFAKTDHTNCTEIEPEKMLEIV</sequence>
<gene>
    <name evidence="2" type="ORF">JYU34_003608</name>
</gene>
<reference evidence="2 3" key="1">
    <citation type="submission" date="2021-06" db="EMBL/GenBank/DDBJ databases">
        <title>A haploid diamondback moth (Plutella xylostella L.) genome assembly resolves 31 chromosomes and identifies a diamide resistance mutation.</title>
        <authorList>
            <person name="Ward C.M."/>
            <person name="Perry K.D."/>
            <person name="Baker G."/>
            <person name="Powis K."/>
            <person name="Heckel D.G."/>
            <person name="Baxter S.W."/>
        </authorList>
    </citation>
    <scope>NUCLEOTIDE SEQUENCE [LARGE SCALE GENOMIC DNA]</scope>
    <source>
        <strain evidence="2 3">LV</strain>
        <tissue evidence="2">Single pupa</tissue>
    </source>
</reference>
<dbReference type="Pfam" id="PF00061">
    <property type="entry name" value="Lipocalin"/>
    <property type="match status" value="1"/>
</dbReference>
<dbReference type="PANTHER" id="PTHR10612:SF34">
    <property type="entry name" value="APOLIPOPROTEIN D"/>
    <property type="match status" value="1"/>
</dbReference>
<dbReference type="InterPro" id="IPR000566">
    <property type="entry name" value="Lipocln_cytosolic_FA-bd_dom"/>
</dbReference>
<evidence type="ECO:0000259" key="1">
    <source>
        <dbReference type="Pfam" id="PF00061"/>
    </source>
</evidence>
<evidence type="ECO:0000313" key="2">
    <source>
        <dbReference type="EMBL" id="KAG7310787.1"/>
    </source>
</evidence>